<dbReference type="RefSeq" id="WP_076584026.1">
    <property type="nucleotide sequence ID" value="NZ_CP019329.1"/>
</dbReference>
<reference evidence="3 6" key="1">
    <citation type="submission" date="2017-01" db="EMBL/GenBank/DDBJ databases">
        <title>Complete genome sequence of Haloterrigena daqingensis type strain (JX313T).</title>
        <authorList>
            <person name="Shuang W."/>
        </authorList>
    </citation>
    <scope>NUCLEOTIDE SEQUENCE [LARGE SCALE GENOMIC DNA]</scope>
    <source>
        <strain evidence="6">JX313</strain>
        <strain evidence="3">JX313T</strain>
        <plasmid evidence="6">Plasmid unnamed2</plasmid>
        <plasmid evidence="3">unnamed2</plasmid>
    </source>
</reference>
<gene>
    <name evidence="3" type="ORF">BB347_17970</name>
    <name evidence="4" type="ORF">SAMN05421809_3607</name>
</gene>
<dbReference type="Proteomes" id="UP000185687">
    <property type="component" value="Unassembled WGS sequence"/>
</dbReference>
<dbReference type="EMBL" id="FTNP01000008">
    <property type="protein sequence ID" value="SIS05722.1"/>
    <property type="molecule type" value="Genomic_DNA"/>
</dbReference>
<evidence type="ECO:0000313" key="3">
    <source>
        <dbReference type="EMBL" id="APX98587.1"/>
    </source>
</evidence>
<dbReference type="AlphaFoldDB" id="A0A1N7FZE3"/>
<accession>A0A1N7FZE3</accession>
<dbReference type="GeneID" id="30957871"/>
<evidence type="ECO:0000313" key="6">
    <source>
        <dbReference type="Proteomes" id="UP000187321"/>
    </source>
</evidence>
<evidence type="ECO:0000313" key="4">
    <source>
        <dbReference type="EMBL" id="SIS05722.1"/>
    </source>
</evidence>
<keyword evidence="1" id="KW-0175">Coiled coil</keyword>
<dbReference type="Proteomes" id="UP000187321">
    <property type="component" value="Plasmid unnamed2"/>
</dbReference>
<reference evidence="4 5" key="2">
    <citation type="submission" date="2017-01" db="EMBL/GenBank/DDBJ databases">
        <authorList>
            <person name="Mah S.A."/>
            <person name="Swanson W.J."/>
            <person name="Moy G.W."/>
            <person name="Vacquier V.D."/>
        </authorList>
    </citation>
    <scope>NUCLEOTIDE SEQUENCE [LARGE SCALE GENOMIC DNA]</scope>
    <source>
        <strain evidence="4 5">CGMCC 1.8909</strain>
    </source>
</reference>
<dbReference type="EMBL" id="CP019329">
    <property type="protein sequence ID" value="APX98587.1"/>
    <property type="molecule type" value="Genomic_DNA"/>
</dbReference>
<feature type="compositionally biased region" description="Polar residues" evidence="2">
    <location>
        <begin position="1"/>
        <end position="22"/>
    </location>
</feature>
<protein>
    <submittedName>
        <fullName evidence="4">Uncharacterized protein</fullName>
    </submittedName>
</protein>
<evidence type="ECO:0000313" key="5">
    <source>
        <dbReference type="Proteomes" id="UP000185687"/>
    </source>
</evidence>
<organism evidence="4 5">
    <name type="scientific">Natronorubrum daqingense</name>
    <dbReference type="NCBI Taxonomy" id="588898"/>
    <lineage>
        <taxon>Archaea</taxon>
        <taxon>Methanobacteriati</taxon>
        <taxon>Methanobacteriota</taxon>
        <taxon>Stenosarchaea group</taxon>
        <taxon>Halobacteria</taxon>
        <taxon>Halobacteriales</taxon>
        <taxon>Natrialbaceae</taxon>
        <taxon>Natronorubrum</taxon>
    </lineage>
</organism>
<geneLocation type="plasmid" evidence="3">
    <name>unnamed2</name>
</geneLocation>
<dbReference type="OrthoDB" id="200870at2157"/>
<feature type="coiled-coil region" evidence="1">
    <location>
        <begin position="49"/>
        <end position="83"/>
    </location>
</feature>
<feature type="region of interest" description="Disordered" evidence="2">
    <location>
        <begin position="1"/>
        <end position="27"/>
    </location>
</feature>
<dbReference type="KEGG" id="hda:BB347_17970"/>
<name>A0A1N7FZE3_9EURY</name>
<evidence type="ECO:0000256" key="1">
    <source>
        <dbReference type="SAM" id="Coils"/>
    </source>
</evidence>
<sequence>MSTHSEVPQNGQNETESKQLSSECRIERRQRDISETITELEEVAMNEQVEALADLLRLMDTELKRLEARNRLLTNRLQKVEVVNGLSGDEIDLGDVSALDHRDQKVVKAIVADGRELLSLGDLRELYRNHTDVRSSETLKGRTKALTSSNLFERERSGPHTSAWRFTGPSD</sequence>
<proteinExistence type="predicted"/>
<keyword evidence="5" id="KW-1185">Reference proteome</keyword>
<evidence type="ECO:0000256" key="2">
    <source>
        <dbReference type="SAM" id="MobiDB-lite"/>
    </source>
</evidence>
<keyword evidence="3" id="KW-0614">Plasmid</keyword>